<dbReference type="EMBL" id="JAOCIZ010000128">
    <property type="protein sequence ID" value="MDH1507506.1"/>
    <property type="molecule type" value="Genomic_DNA"/>
</dbReference>
<evidence type="ECO:0000313" key="2">
    <source>
        <dbReference type="Proteomes" id="UP001161704"/>
    </source>
</evidence>
<dbReference type="AlphaFoldDB" id="A0A443XAC6"/>
<dbReference type="Proteomes" id="UP001161704">
    <property type="component" value="Unassembled WGS sequence"/>
</dbReference>
<reference evidence="1" key="1">
    <citation type="submission" date="2022-09" db="EMBL/GenBank/DDBJ databases">
        <title>Intensive care unit water sources are persistently colonized with multi-drug resistant bacteria and are the site of extensive horizontal gene transfer of antibiotic resistance genes.</title>
        <authorList>
            <person name="Diorio-Toth L."/>
        </authorList>
    </citation>
    <scope>NUCLEOTIDE SEQUENCE</scope>
    <source>
        <strain evidence="1">GD03710</strain>
    </source>
</reference>
<dbReference type="RefSeq" id="WP_103828374.1">
    <property type="nucleotide sequence ID" value="NZ_CAWOMG010000244.1"/>
</dbReference>
<protein>
    <submittedName>
        <fullName evidence="1">Uncharacterized protein</fullName>
    </submittedName>
</protein>
<organism evidence="1 2">
    <name type="scientific">Aeromonas caviae</name>
    <name type="common">Aeromonas punctata</name>
    <dbReference type="NCBI Taxonomy" id="648"/>
    <lineage>
        <taxon>Bacteria</taxon>
        <taxon>Pseudomonadati</taxon>
        <taxon>Pseudomonadota</taxon>
        <taxon>Gammaproteobacteria</taxon>
        <taxon>Aeromonadales</taxon>
        <taxon>Aeromonadaceae</taxon>
        <taxon>Aeromonas</taxon>
    </lineage>
</organism>
<proteinExistence type="predicted"/>
<gene>
    <name evidence="1" type="ORF">N5I20_20905</name>
</gene>
<accession>A0A443XAC6</accession>
<name>A0A443XAC6_AERCA</name>
<comment type="caution">
    <text evidence="1">The sequence shown here is derived from an EMBL/GenBank/DDBJ whole genome shotgun (WGS) entry which is preliminary data.</text>
</comment>
<sequence length="87" mass="9547">MFNLGTCGATPVAMETLERLGISSSALLDAHREGLLWSHAQRLKNLDAISNDERVLSSLPADKGQGRIWVITEADRSTTTIIMSDEY</sequence>
<evidence type="ECO:0000313" key="1">
    <source>
        <dbReference type="EMBL" id="MDH1507506.1"/>
    </source>
</evidence>